<evidence type="ECO:0000313" key="9">
    <source>
        <dbReference type="EMBL" id="CAF4011310.1"/>
    </source>
</evidence>
<reference evidence="7" key="1">
    <citation type="submission" date="2021-02" db="EMBL/GenBank/DDBJ databases">
        <authorList>
            <person name="Nowell W R."/>
        </authorList>
    </citation>
    <scope>NUCLEOTIDE SEQUENCE</scope>
</reference>
<dbReference type="SUPFAM" id="SSF48452">
    <property type="entry name" value="TPR-like"/>
    <property type="match status" value="1"/>
</dbReference>
<dbReference type="EMBL" id="CAJOBH010006179">
    <property type="protein sequence ID" value="CAF4047492.1"/>
    <property type="molecule type" value="Genomic_DNA"/>
</dbReference>
<dbReference type="GO" id="GO:0008270">
    <property type="term" value="F:zinc ion binding"/>
    <property type="evidence" value="ECO:0007669"/>
    <property type="project" value="UniProtKB-KW"/>
</dbReference>
<dbReference type="Pfam" id="PF08238">
    <property type="entry name" value="Sel1"/>
    <property type="match status" value="6"/>
</dbReference>
<dbReference type="AlphaFoldDB" id="A0A815F3H0"/>
<keyword evidence="2 5" id="KW-0863">Zinc-finger</keyword>
<evidence type="ECO:0000313" key="11">
    <source>
        <dbReference type="Proteomes" id="UP000663834"/>
    </source>
</evidence>
<dbReference type="PANTHER" id="PTHR11102">
    <property type="entry name" value="SEL-1-LIKE PROTEIN"/>
    <property type="match status" value="1"/>
</dbReference>
<name>A0A815F3H0_9BILA</name>
<dbReference type="Gene3D" id="1.25.40.10">
    <property type="entry name" value="Tetratricopeptide repeat domain"/>
    <property type="match status" value="3"/>
</dbReference>
<dbReference type="Pfam" id="PF01753">
    <property type="entry name" value="zf-MYND"/>
    <property type="match status" value="1"/>
</dbReference>
<evidence type="ECO:0000313" key="10">
    <source>
        <dbReference type="EMBL" id="CAF4047492.1"/>
    </source>
</evidence>
<dbReference type="EMBL" id="CAJNOV010009030">
    <property type="protein sequence ID" value="CAF1347972.1"/>
    <property type="molecule type" value="Genomic_DNA"/>
</dbReference>
<evidence type="ECO:0000256" key="3">
    <source>
        <dbReference type="ARBA" id="ARBA00022833"/>
    </source>
</evidence>
<organism evidence="7 11">
    <name type="scientific">Rotaria magnacalcarata</name>
    <dbReference type="NCBI Taxonomy" id="392030"/>
    <lineage>
        <taxon>Eukaryota</taxon>
        <taxon>Metazoa</taxon>
        <taxon>Spiralia</taxon>
        <taxon>Gnathifera</taxon>
        <taxon>Rotifera</taxon>
        <taxon>Eurotatoria</taxon>
        <taxon>Bdelloidea</taxon>
        <taxon>Philodinida</taxon>
        <taxon>Philodinidae</taxon>
        <taxon>Rotaria</taxon>
    </lineage>
</organism>
<dbReference type="Proteomes" id="UP000681720">
    <property type="component" value="Unassembled WGS sequence"/>
</dbReference>
<keyword evidence="3" id="KW-0862">Zinc</keyword>
<dbReference type="SUPFAM" id="SSF144232">
    <property type="entry name" value="HIT/MYND zinc finger-like"/>
    <property type="match status" value="1"/>
</dbReference>
<evidence type="ECO:0000256" key="4">
    <source>
        <dbReference type="ARBA" id="ARBA00038101"/>
    </source>
</evidence>
<accession>A0A815F3H0</accession>
<dbReference type="InterPro" id="IPR006597">
    <property type="entry name" value="Sel1-like"/>
</dbReference>
<dbReference type="Proteomes" id="UP000663834">
    <property type="component" value="Unassembled WGS sequence"/>
</dbReference>
<dbReference type="OrthoDB" id="2942533at2759"/>
<comment type="caution">
    <text evidence="7">The sequence shown here is derived from an EMBL/GenBank/DDBJ whole genome shotgun (WGS) entry which is preliminary data.</text>
</comment>
<keyword evidence="1" id="KW-0479">Metal-binding</keyword>
<dbReference type="Proteomes" id="UP000681967">
    <property type="component" value="Unassembled WGS sequence"/>
</dbReference>
<proteinExistence type="inferred from homology"/>
<feature type="domain" description="MYND-type" evidence="6">
    <location>
        <begin position="623"/>
        <end position="663"/>
    </location>
</feature>
<sequence>MVLRNIGVAEAENSLGIMYRDGAGVDVDRTKATQYFQQAAEHGSPEGQNNFGIALLYGLGIKKNETWARGWFKKAAECSIAEAESNYADLLTDGIGGPVDIVQALDFYHRAAKQGSPDALKKIQVLKSRTGSMTKPVVHDESVEENPSKLMLLASNYARGEGGVHKDLNRAEQYYRRVANGGHVEAEFALAELLLDHFKRHTDGFMYMKQAAEKNHVLAQWRLGKLLAFGNGCERNMDEARRWMKRAKRQGIKLCCGSGKDMIEKNIDVDQELKGAEAVCNFEQTHSDWSIEGMTIEERVLRYLNELLPSSVPPIPSVASLSMTPDETAISIPYEYSLTNEKVFIEVGRRANAGSITAQLYMTGCAIVLEASDKLKNSPVEGLSLVRAAYKLCERLPVSQEFLTAAQTRLEVNPNDADALHVVARAEHRSIKERIRILERCIEYHPLVADFHELLADMYMFAGEYNKAERACARALELEFNPGWLYTLASSMKYAHDSRHMNQMSTHRTKRGDEKKSLVANTDKIIATYNRFLELNPIDHKKVPKAHYFLVFMHMSRSEPQLARYHWLKTQETDDPSVRLPCHTPIGDDSALKKMFEIWIEKQGLPLSPPSPAELVKKQITICDQCGKPNPPKRCPCEKVNYCDAKCQRAHWSVHKKSDEHKK</sequence>
<dbReference type="EMBL" id="CAJNOW010001647">
    <property type="protein sequence ID" value="CAF1323790.1"/>
    <property type="molecule type" value="Genomic_DNA"/>
</dbReference>
<dbReference type="PROSITE" id="PS50865">
    <property type="entry name" value="ZF_MYND_2"/>
    <property type="match status" value="1"/>
</dbReference>
<evidence type="ECO:0000256" key="1">
    <source>
        <dbReference type="ARBA" id="ARBA00022723"/>
    </source>
</evidence>
<evidence type="ECO:0000313" key="7">
    <source>
        <dbReference type="EMBL" id="CAF1323790.1"/>
    </source>
</evidence>
<evidence type="ECO:0000256" key="5">
    <source>
        <dbReference type="PROSITE-ProRule" id="PRU00134"/>
    </source>
</evidence>
<comment type="similarity">
    <text evidence="4">Belongs to the sel-1 family.</text>
</comment>
<dbReference type="EMBL" id="CAJOBJ010004788">
    <property type="protein sequence ID" value="CAF4011310.1"/>
    <property type="molecule type" value="Genomic_DNA"/>
</dbReference>
<gene>
    <name evidence="10" type="ORF">BYL167_LOCUS16240</name>
    <name evidence="8" type="ORF">CJN711_LOCUS19272</name>
    <name evidence="9" type="ORF">GIL414_LOCUS12324</name>
    <name evidence="7" type="ORF">KQP761_LOCUS5879</name>
</gene>
<evidence type="ECO:0000256" key="2">
    <source>
        <dbReference type="ARBA" id="ARBA00022771"/>
    </source>
</evidence>
<dbReference type="PANTHER" id="PTHR11102:SF160">
    <property type="entry name" value="ERAD-ASSOCIATED E3 UBIQUITIN-PROTEIN LIGASE COMPONENT HRD3"/>
    <property type="match status" value="1"/>
</dbReference>
<protein>
    <recommendedName>
        <fullName evidence="6">MYND-type domain-containing protein</fullName>
    </recommendedName>
</protein>
<dbReference type="Proteomes" id="UP000663855">
    <property type="component" value="Unassembled WGS sequence"/>
</dbReference>
<dbReference type="SMART" id="SM00671">
    <property type="entry name" value="SEL1"/>
    <property type="match status" value="6"/>
</dbReference>
<evidence type="ECO:0000259" key="6">
    <source>
        <dbReference type="PROSITE" id="PS50865"/>
    </source>
</evidence>
<dbReference type="Gene3D" id="6.10.140.2220">
    <property type="match status" value="1"/>
</dbReference>
<dbReference type="InterPro" id="IPR050767">
    <property type="entry name" value="Sel1_AlgK"/>
</dbReference>
<evidence type="ECO:0000313" key="8">
    <source>
        <dbReference type="EMBL" id="CAF1347972.1"/>
    </source>
</evidence>
<dbReference type="InterPro" id="IPR011990">
    <property type="entry name" value="TPR-like_helical_dom_sf"/>
</dbReference>
<dbReference type="InterPro" id="IPR002893">
    <property type="entry name" value="Znf_MYND"/>
</dbReference>
<dbReference type="SUPFAM" id="SSF81901">
    <property type="entry name" value="HCP-like"/>
    <property type="match status" value="2"/>
</dbReference>